<dbReference type="Gene3D" id="3.40.309.10">
    <property type="entry name" value="Aldehyde Dehydrogenase, Chain A, domain 2"/>
    <property type="match status" value="1"/>
</dbReference>
<dbReference type="GO" id="GO:0005737">
    <property type="term" value="C:cytoplasm"/>
    <property type="evidence" value="ECO:0007669"/>
    <property type="project" value="TreeGrafter"/>
</dbReference>
<evidence type="ECO:0000256" key="7">
    <source>
        <dbReference type="PROSITE-ProRule" id="PRU10007"/>
    </source>
</evidence>
<reference evidence="11 12" key="1">
    <citation type="journal article" date="2018" name="Mol. Biol. Evol.">
        <title>Broad Genomic Sampling Reveals a Smut Pathogenic Ancestry of the Fungal Clade Ustilaginomycotina.</title>
        <authorList>
            <person name="Kijpornyongpan T."/>
            <person name="Mondo S.J."/>
            <person name="Barry K."/>
            <person name="Sandor L."/>
            <person name="Lee J."/>
            <person name="Lipzen A."/>
            <person name="Pangilinan J."/>
            <person name="LaButti K."/>
            <person name="Hainaut M."/>
            <person name="Henrissat B."/>
            <person name="Grigoriev I.V."/>
            <person name="Spatafora J.W."/>
            <person name="Aime M.C."/>
        </authorList>
    </citation>
    <scope>NUCLEOTIDE SEQUENCE [LARGE SCALE GENOMIC DNA]</scope>
    <source>
        <strain evidence="11 12">MCA 4186</strain>
    </source>
</reference>
<dbReference type="CDD" id="cd07103">
    <property type="entry name" value="ALDH_F5_SSADH_GabD"/>
    <property type="match status" value="1"/>
</dbReference>
<proteinExistence type="inferred from homology"/>
<feature type="region of interest" description="Disordered" evidence="9">
    <location>
        <begin position="1"/>
        <end position="30"/>
    </location>
</feature>
<dbReference type="GO" id="GO:0004777">
    <property type="term" value="F:succinate-semialdehyde dehydrogenase (NAD+) activity"/>
    <property type="evidence" value="ECO:0007669"/>
    <property type="project" value="TreeGrafter"/>
</dbReference>
<dbReference type="InterPro" id="IPR016160">
    <property type="entry name" value="Ald_DH_CS_CYS"/>
</dbReference>
<evidence type="ECO:0000256" key="4">
    <source>
        <dbReference type="ARBA" id="ARBA00050387"/>
    </source>
</evidence>
<dbReference type="InterPro" id="IPR016163">
    <property type="entry name" value="Ald_DH_C"/>
</dbReference>
<evidence type="ECO:0000256" key="5">
    <source>
        <dbReference type="ARBA" id="ARBA00052698"/>
    </source>
</evidence>
<protein>
    <recommendedName>
        <fullName evidence="6">succinate-semialdehyde dehydrogenase [NAD(P)(+)]</fullName>
        <ecNumber evidence="6">1.2.1.16</ecNumber>
    </recommendedName>
</protein>
<dbReference type="PANTHER" id="PTHR43353:SF10">
    <property type="entry name" value="SUCCINATE-SEMIALDEHYDE DEHYDROGENASE (NADP+)"/>
    <property type="match status" value="1"/>
</dbReference>
<comment type="catalytic activity">
    <reaction evidence="4">
        <text>succinate semialdehyde + NADP(+) + H2O = succinate + NADPH + 2 H(+)</text>
        <dbReference type="Rhea" id="RHEA:13213"/>
        <dbReference type="ChEBI" id="CHEBI:15377"/>
        <dbReference type="ChEBI" id="CHEBI:15378"/>
        <dbReference type="ChEBI" id="CHEBI:30031"/>
        <dbReference type="ChEBI" id="CHEBI:57706"/>
        <dbReference type="ChEBI" id="CHEBI:57783"/>
        <dbReference type="ChEBI" id="CHEBI:58349"/>
        <dbReference type="EC" id="1.2.1.16"/>
    </reaction>
</comment>
<dbReference type="EMBL" id="KZ819312">
    <property type="protein sequence ID" value="PWN94499.1"/>
    <property type="molecule type" value="Genomic_DNA"/>
</dbReference>
<dbReference type="GeneID" id="37271188"/>
<evidence type="ECO:0000313" key="11">
    <source>
        <dbReference type="EMBL" id="PWN94499.1"/>
    </source>
</evidence>
<dbReference type="InterPro" id="IPR050740">
    <property type="entry name" value="Aldehyde_DH_Superfamily"/>
</dbReference>
<evidence type="ECO:0000313" key="12">
    <source>
        <dbReference type="Proteomes" id="UP000245946"/>
    </source>
</evidence>
<dbReference type="InterPro" id="IPR016162">
    <property type="entry name" value="Ald_DH_N"/>
</dbReference>
<dbReference type="STRING" id="58919.A0A316YZ10"/>
<dbReference type="PROSITE" id="PS00687">
    <property type="entry name" value="ALDEHYDE_DEHYDR_GLU"/>
    <property type="match status" value="1"/>
</dbReference>
<sequence>MRRCCRTSSSSTTSGSTAPRARRAERAADPSTGELLCTAVEGGKEDAEKAVGAAHAAFANFKKTTARSRARLLRQLNDLLLENQEDIARLIVAENGKPWKEALAEVTYSASFLEWFSGEAERAYGATIPAANPASRIMTIKQPIGVVAALAPWNLPLAMAARKVAAAIAAGCTVVVKPAGETPYATAVFGVLAKRAGVPKGVVNVITALENTALIGETLCTDPRVRKVSFTGSTRVGKLLVKLTADTLKKLSLELGGNAPVIVFDDANVKKAVDGVIVSKLRNGGQTCVAANRLLVQKGILDAFLKELKTRMEGMAVGGGLDHNSAIGPLISQAALKKVDEHTQDALSKGATQYWQHPASPLTPERFAKGNFYPPTIVVGLTENMKVWEEETFGPLAAIKVFEKEEEVEKLANDTRVGLGAYLYTQDIGRALRVAESIHAGMVGINTGMLSASESPFGGVGESGWGKEGSLMGIEDYVVTKAINIDISA</sequence>
<evidence type="ECO:0000259" key="10">
    <source>
        <dbReference type="Pfam" id="PF00171"/>
    </source>
</evidence>
<keyword evidence="12" id="KW-1185">Reference proteome</keyword>
<evidence type="ECO:0000256" key="6">
    <source>
        <dbReference type="ARBA" id="ARBA00067047"/>
    </source>
</evidence>
<comment type="pathway">
    <text evidence="1">Amino-acid degradation; 4-aminobutanoate degradation.</text>
</comment>
<feature type="active site" evidence="7">
    <location>
        <position position="254"/>
    </location>
</feature>
<dbReference type="FunFam" id="3.40.309.10:FF:000004">
    <property type="entry name" value="Succinate-semialdehyde dehydrogenase I"/>
    <property type="match status" value="1"/>
</dbReference>
<dbReference type="GO" id="GO:0009450">
    <property type="term" value="P:gamma-aminobutyric acid catabolic process"/>
    <property type="evidence" value="ECO:0007669"/>
    <property type="project" value="TreeGrafter"/>
</dbReference>
<dbReference type="AlphaFoldDB" id="A0A316YZ10"/>
<dbReference type="PROSITE" id="PS00070">
    <property type="entry name" value="ALDEHYDE_DEHYDR_CYS"/>
    <property type="match status" value="1"/>
</dbReference>
<feature type="compositionally biased region" description="Low complexity" evidence="9">
    <location>
        <begin position="1"/>
        <end position="19"/>
    </location>
</feature>
<dbReference type="RefSeq" id="XP_025594778.1">
    <property type="nucleotide sequence ID" value="XM_025743644.1"/>
</dbReference>
<feature type="domain" description="Aldehyde dehydrogenase" evidence="10">
    <location>
        <begin position="26"/>
        <end position="483"/>
    </location>
</feature>
<dbReference type="SUPFAM" id="SSF53720">
    <property type="entry name" value="ALDH-like"/>
    <property type="match status" value="1"/>
</dbReference>
<dbReference type="Proteomes" id="UP000245946">
    <property type="component" value="Unassembled WGS sequence"/>
</dbReference>
<evidence type="ECO:0000256" key="2">
    <source>
        <dbReference type="ARBA" id="ARBA00009986"/>
    </source>
</evidence>
<keyword evidence="3 8" id="KW-0560">Oxidoreductase</keyword>
<comment type="catalytic activity">
    <reaction evidence="5">
        <text>succinate semialdehyde + NAD(+) + H2O = succinate + NADH + 2 H(+)</text>
        <dbReference type="Rhea" id="RHEA:13217"/>
        <dbReference type="ChEBI" id="CHEBI:15377"/>
        <dbReference type="ChEBI" id="CHEBI:15378"/>
        <dbReference type="ChEBI" id="CHEBI:30031"/>
        <dbReference type="ChEBI" id="CHEBI:57540"/>
        <dbReference type="ChEBI" id="CHEBI:57706"/>
        <dbReference type="ChEBI" id="CHEBI:57945"/>
        <dbReference type="EC" id="1.2.1.16"/>
    </reaction>
</comment>
<organism evidence="11 12">
    <name type="scientific">Tilletiopsis washingtonensis</name>
    <dbReference type="NCBI Taxonomy" id="58919"/>
    <lineage>
        <taxon>Eukaryota</taxon>
        <taxon>Fungi</taxon>
        <taxon>Dikarya</taxon>
        <taxon>Basidiomycota</taxon>
        <taxon>Ustilaginomycotina</taxon>
        <taxon>Exobasidiomycetes</taxon>
        <taxon>Entylomatales</taxon>
        <taxon>Entylomatales incertae sedis</taxon>
        <taxon>Tilletiopsis</taxon>
    </lineage>
</organism>
<comment type="similarity">
    <text evidence="2 8">Belongs to the aldehyde dehydrogenase family.</text>
</comment>
<dbReference type="FunFam" id="3.40.605.10:FF:000005">
    <property type="entry name" value="Succinate-semialdehyde dehydrogenase I"/>
    <property type="match status" value="1"/>
</dbReference>
<evidence type="ECO:0000256" key="8">
    <source>
        <dbReference type="RuleBase" id="RU003345"/>
    </source>
</evidence>
<dbReference type="Pfam" id="PF00171">
    <property type="entry name" value="Aldedh"/>
    <property type="match status" value="1"/>
</dbReference>
<dbReference type="PANTHER" id="PTHR43353">
    <property type="entry name" value="SUCCINATE-SEMIALDEHYDE DEHYDROGENASE, MITOCHONDRIAL"/>
    <property type="match status" value="1"/>
</dbReference>
<dbReference type="EC" id="1.2.1.16" evidence="6"/>
<dbReference type="Gene3D" id="3.40.605.10">
    <property type="entry name" value="Aldehyde Dehydrogenase, Chain A, domain 1"/>
    <property type="match status" value="1"/>
</dbReference>
<accession>A0A316YZ10</accession>
<gene>
    <name evidence="11" type="ORF">FA09DRAFT_332901</name>
</gene>
<dbReference type="InterPro" id="IPR029510">
    <property type="entry name" value="Ald_DH_CS_GLU"/>
</dbReference>
<evidence type="ECO:0000256" key="9">
    <source>
        <dbReference type="SAM" id="MobiDB-lite"/>
    </source>
</evidence>
<dbReference type="InterPro" id="IPR016161">
    <property type="entry name" value="Ald_DH/histidinol_DH"/>
</dbReference>
<name>A0A316YZ10_9BASI</name>
<evidence type="ECO:0000256" key="1">
    <source>
        <dbReference type="ARBA" id="ARBA00005176"/>
    </source>
</evidence>
<dbReference type="OrthoDB" id="310895at2759"/>
<dbReference type="InterPro" id="IPR015590">
    <property type="entry name" value="Aldehyde_DH_dom"/>
</dbReference>
<evidence type="ECO:0000256" key="3">
    <source>
        <dbReference type="ARBA" id="ARBA00023002"/>
    </source>
</evidence>